<dbReference type="EMBL" id="MLCF01000022">
    <property type="protein sequence ID" value="OIV38391.1"/>
    <property type="molecule type" value="Genomic_DNA"/>
</dbReference>
<protein>
    <submittedName>
        <fullName evidence="1">Uncharacterized protein</fullName>
    </submittedName>
</protein>
<evidence type="ECO:0000313" key="1">
    <source>
        <dbReference type="EMBL" id="OIV38391.1"/>
    </source>
</evidence>
<dbReference type="AlphaFoldDB" id="A0A1J7BI93"/>
<sequence length="542" mass="59476">MSDDAEPDRPGNRFDAELYALAQVVSECEPAELKRLIERIRHQGRAVTVIRLLGTFALRNSIDRLIDAAREHHLSYRDAINVLATAAICRSVREAAELVRKLDLTDPGEADAPGSQLTKDIIRDIARQRPIPDIADIVRLLRGSDHPKLVDELVHSFAHPKSGRRNIDKALLYITLVAEQKDDCTSAAGILLRETLDAIVGEGARHAPDLSAEQPDDLVGALHELSPSDPVLERWIDGELEKKATRADTIVLVAALLGVSPNSSEHLLDHVCRKWSEDNLVRLCAEIQAEHPQRFDAVRRRVASGQTRGRLRNIITWWQGSGVLARTTPALLADIVAGRGRAAPGPLSMGEVDDLVEGHADADYNRLLWIAAAEHVAGRTGRETADLLAKVTGRQDWWKAAQTVAERLAAQVFAEEPGATGVLVDYLNALPRGSSAVKLALRELADPAQAHRPDRSWAVVVAEVADLLCASRPRVSEELLERYLENELVVTAEDVAVVVRRLQGGALGDQKLADLLRMTVGRWYDVGGREDAIRRLEAPAHV</sequence>
<keyword evidence="2" id="KW-1185">Reference proteome</keyword>
<dbReference type="OrthoDB" id="3752674at2"/>
<comment type="caution">
    <text evidence="1">The sequence shown here is derived from an EMBL/GenBank/DDBJ whole genome shotgun (WGS) entry which is preliminary data.</text>
</comment>
<name>A0A1J7BI93_9ACTN</name>
<dbReference type="Proteomes" id="UP000243342">
    <property type="component" value="Unassembled WGS sequence"/>
</dbReference>
<evidence type="ECO:0000313" key="2">
    <source>
        <dbReference type="Proteomes" id="UP000243342"/>
    </source>
</evidence>
<gene>
    <name evidence="1" type="ORF">BIV57_05710</name>
</gene>
<reference evidence="1 2" key="1">
    <citation type="submission" date="2016-10" db="EMBL/GenBank/DDBJ databases">
        <title>Genome sequence of Streptomyces gilvigriseus MUSC 26.</title>
        <authorList>
            <person name="Lee L.-H."/>
            <person name="Ser H.-L."/>
        </authorList>
    </citation>
    <scope>NUCLEOTIDE SEQUENCE [LARGE SCALE GENOMIC DNA]</scope>
    <source>
        <strain evidence="1 2">MUSC 26</strain>
    </source>
</reference>
<accession>A0A1J7BI93</accession>
<organism evidence="1 2">
    <name type="scientific">Mangrovactinospora gilvigrisea</name>
    <dbReference type="NCBI Taxonomy" id="1428644"/>
    <lineage>
        <taxon>Bacteria</taxon>
        <taxon>Bacillati</taxon>
        <taxon>Actinomycetota</taxon>
        <taxon>Actinomycetes</taxon>
        <taxon>Kitasatosporales</taxon>
        <taxon>Streptomycetaceae</taxon>
        <taxon>Mangrovactinospora</taxon>
    </lineage>
</organism>
<dbReference type="RefSeq" id="WP_071655582.1">
    <property type="nucleotide sequence ID" value="NZ_MLCF01000022.1"/>
</dbReference>
<proteinExistence type="predicted"/>
<dbReference type="STRING" id="1428644.BIV57_05710"/>